<reference evidence="1" key="1">
    <citation type="journal article" date="2020" name="mSystems">
        <title>Genome- and Community-Level Interaction Insights into Carbon Utilization and Element Cycling Functions of Hydrothermarchaeota in Hydrothermal Sediment.</title>
        <authorList>
            <person name="Zhou Z."/>
            <person name="Liu Y."/>
            <person name="Xu W."/>
            <person name="Pan J."/>
            <person name="Luo Z.H."/>
            <person name="Li M."/>
        </authorList>
    </citation>
    <scope>NUCLEOTIDE SEQUENCE [LARGE SCALE GENOMIC DNA]</scope>
    <source>
        <strain evidence="1">HyVt-324</strain>
    </source>
</reference>
<dbReference type="AlphaFoldDB" id="A0A7V1BMH2"/>
<proteinExistence type="predicted"/>
<evidence type="ECO:0000313" key="1">
    <source>
        <dbReference type="EMBL" id="HDZ55943.1"/>
    </source>
</evidence>
<dbReference type="NCBIfam" id="NF038106">
    <property type="entry name" value="gamma_NF038106"/>
    <property type="match status" value="1"/>
</dbReference>
<organism evidence="1">
    <name type="scientific">Halopseudomonas xinjiangensis</name>
    <dbReference type="NCBI Taxonomy" id="487184"/>
    <lineage>
        <taxon>Bacteria</taxon>
        <taxon>Pseudomonadati</taxon>
        <taxon>Pseudomonadota</taxon>
        <taxon>Gammaproteobacteria</taxon>
        <taxon>Pseudomonadales</taxon>
        <taxon>Pseudomonadaceae</taxon>
        <taxon>Halopseudomonas</taxon>
    </lineage>
</organism>
<evidence type="ECO:0008006" key="2">
    <source>
        <dbReference type="Google" id="ProtNLM"/>
    </source>
</evidence>
<name>A0A7V1BMH2_9GAMM</name>
<gene>
    <name evidence="1" type="ORF">ENH64_05635</name>
</gene>
<dbReference type="EMBL" id="DRFO01000017">
    <property type="protein sequence ID" value="HDZ55943.1"/>
    <property type="molecule type" value="Genomic_DNA"/>
</dbReference>
<dbReference type="Proteomes" id="UP000885703">
    <property type="component" value="Unassembled WGS sequence"/>
</dbReference>
<protein>
    <recommendedName>
        <fullName evidence="2">Aminopeptidase N</fullName>
    </recommendedName>
</protein>
<dbReference type="InterPro" id="IPR047742">
    <property type="entry name" value="PA4642-like"/>
</dbReference>
<accession>A0A7V1BMH2</accession>
<sequence>MHSSEVIVRKDKQKVVGEPITNEQIAAFLQARPYSDESVDQHILVRAYRGLRAEDFQVFLEMFVAQGYDLNALDADGKTLLSVVRTHAQSEDYVAALEAAGAR</sequence>
<comment type="caution">
    <text evidence="1">The sequence shown here is derived from an EMBL/GenBank/DDBJ whole genome shotgun (WGS) entry which is preliminary data.</text>
</comment>